<feature type="region of interest" description="Disordered" evidence="1">
    <location>
        <begin position="50"/>
        <end position="72"/>
    </location>
</feature>
<dbReference type="Proteomes" id="UP001149090">
    <property type="component" value="Unassembled WGS sequence"/>
</dbReference>
<organism evidence="2 3">
    <name type="scientific">Anaeramoeba ignava</name>
    <name type="common">Anaerobic marine amoeba</name>
    <dbReference type="NCBI Taxonomy" id="1746090"/>
    <lineage>
        <taxon>Eukaryota</taxon>
        <taxon>Metamonada</taxon>
        <taxon>Anaeramoebidae</taxon>
        <taxon>Anaeramoeba</taxon>
    </lineage>
</organism>
<name>A0A9Q0R7P5_ANAIG</name>
<dbReference type="EMBL" id="JAPDFW010000103">
    <property type="protein sequence ID" value="KAJ5069716.1"/>
    <property type="molecule type" value="Genomic_DNA"/>
</dbReference>
<feature type="compositionally biased region" description="Polar residues" evidence="1">
    <location>
        <begin position="50"/>
        <end position="64"/>
    </location>
</feature>
<evidence type="ECO:0000256" key="1">
    <source>
        <dbReference type="SAM" id="MobiDB-lite"/>
    </source>
</evidence>
<proteinExistence type="predicted"/>
<protein>
    <submittedName>
        <fullName evidence="2">Uncharacterized protein</fullName>
    </submittedName>
</protein>
<reference evidence="2" key="1">
    <citation type="submission" date="2022-10" db="EMBL/GenBank/DDBJ databases">
        <title>Novel sulphate-reducing endosymbionts in the free-living metamonad Anaeramoeba.</title>
        <authorList>
            <person name="Jerlstrom-Hultqvist J."/>
            <person name="Cepicka I."/>
            <person name="Gallot-Lavallee L."/>
            <person name="Salas-Leiva D."/>
            <person name="Curtis B.A."/>
            <person name="Zahonova K."/>
            <person name="Pipaliya S."/>
            <person name="Dacks J."/>
            <person name="Roger A.J."/>
        </authorList>
    </citation>
    <scope>NUCLEOTIDE SEQUENCE</scope>
    <source>
        <strain evidence="2">BMAN</strain>
    </source>
</reference>
<comment type="caution">
    <text evidence="2">The sequence shown here is derived from an EMBL/GenBank/DDBJ whole genome shotgun (WGS) entry which is preliminary data.</text>
</comment>
<dbReference type="AlphaFoldDB" id="A0A9Q0R7P5"/>
<evidence type="ECO:0000313" key="2">
    <source>
        <dbReference type="EMBL" id="KAJ5069716.1"/>
    </source>
</evidence>
<accession>A0A9Q0R7P5</accession>
<keyword evidence="3" id="KW-1185">Reference proteome</keyword>
<evidence type="ECO:0000313" key="3">
    <source>
        <dbReference type="Proteomes" id="UP001149090"/>
    </source>
</evidence>
<gene>
    <name evidence="2" type="ORF">M0811_02293</name>
</gene>
<sequence>MSIIIDILIRNPNPILIFLAPLMNSFERKNWQESTDQMYSNSIEPQSNVESYQVYSPSFDSKNPQFKKDQKN</sequence>